<keyword evidence="3" id="KW-1185">Reference proteome</keyword>
<proteinExistence type="predicted"/>
<dbReference type="Proteomes" id="UP000603352">
    <property type="component" value="Unassembled WGS sequence"/>
</dbReference>
<dbReference type="EMBL" id="BMDZ01000002">
    <property type="protein sequence ID" value="GGB25836.1"/>
    <property type="molecule type" value="Genomic_DNA"/>
</dbReference>
<gene>
    <name evidence="2" type="ORF">GCM10011505_03810</name>
</gene>
<dbReference type="SUPFAM" id="SSF75708">
    <property type="entry name" value="Chemotaxis phosphatase CheZ"/>
    <property type="match status" value="1"/>
</dbReference>
<evidence type="ECO:0000313" key="3">
    <source>
        <dbReference type="Proteomes" id="UP000603352"/>
    </source>
</evidence>
<name>A0ABQ1I9G8_9PROT</name>
<comment type="caution">
    <text evidence="2">The sequence shown here is derived from an EMBL/GenBank/DDBJ whole genome shotgun (WGS) entry which is preliminary data.</text>
</comment>
<organism evidence="2 3">
    <name type="scientific">Tistrella bauzanensis</name>
    <dbReference type="NCBI Taxonomy" id="657419"/>
    <lineage>
        <taxon>Bacteria</taxon>
        <taxon>Pseudomonadati</taxon>
        <taxon>Pseudomonadota</taxon>
        <taxon>Alphaproteobacteria</taxon>
        <taxon>Geminicoccales</taxon>
        <taxon>Geminicoccaceae</taxon>
        <taxon>Tistrella</taxon>
    </lineage>
</organism>
<sequence length="221" mass="24377">MNVKGNLRADLQQRIDLLRAERGDNVRLSEVTEVVEALLGTMDGDITVQELQLYGELNELATYIQRAKAEIAELSPHEIRTDHIPSATDELDAIIGATEVATSNILDAVETIEASLDGLHGEAPDRMRDQVTRIYEACNFQDVTGQRIGKVVKTLKYIEVKIDAMISIFGDVDQASGKASDDPTHKSWKDVVARVDDDQTLEGPASNDDAIRQEDIDALFD</sequence>
<evidence type="ECO:0000256" key="1">
    <source>
        <dbReference type="SAM" id="MobiDB-lite"/>
    </source>
</evidence>
<protein>
    <recommendedName>
        <fullName evidence="4">Chemotaxis protein CheZ</fullName>
    </recommendedName>
</protein>
<dbReference type="Gene3D" id="1.10.287.500">
    <property type="entry name" value="Helix hairpin bin"/>
    <property type="match status" value="2"/>
</dbReference>
<feature type="region of interest" description="Disordered" evidence="1">
    <location>
        <begin position="195"/>
        <end position="221"/>
    </location>
</feature>
<dbReference type="RefSeq" id="WP_188574301.1">
    <property type="nucleotide sequence ID" value="NZ_BMDZ01000002.1"/>
</dbReference>
<reference evidence="3" key="1">
    <citation type="journal article" date="2019" name="Int. J. Syst. Evol. Microbiol.">
        <title>The Global Catalogue of Microorganisms (GCM) 10K type strain sequencing project: providing services to taxonomists for standard genome sequencing and annotation.</title>
        <authorList>
            <consortium name="The Broad Institute Genomics Platform"/>
            <consortium name="The Broad Institute Genome Sequencing Center for Infectious Disease"/>
            <person name="Wu L."/>
            <person name="Ma J."/>
        </authorList>
    </citation>
    <scope>NUCLEOTIDE SEQUENCE [LARGE SCALE GENOMIC DNA]</scope>
    <source>
        <strain evidence="3">CGMCC 1.10188</strain>
    </source>
</reference>
<evidence type="ECO:0000313" key="2">
    <source>
        <dbReference type="EMBL" id="GGB25836.1"/>
    </source>
</evidence>
<accession>A0ABQ1I9G8</accession>
<evidence type="ECO:0008006" key="4">
    <source>
        <dbReference type="Google" id="ProtNLM"/>
    </source>
</evidence>